<name>A0A915A0U1_PARUN</name>
<dbReference type="WBParaSite" id="PgE127_g001_t05">
    <property type="protein sequence ID" value="PgE127_g001_t05"/>
    <property type="gene ID" value="PgE127_g001"/>
</dbReference>
<protein>
    <submittedName>
        <fullName evidence="2">Uncharacterized protein</fullName>
    </submittedName>
</protein>
<reference evidence="2" key="1">
    <citation type="submission" date="2022-11" db="UniProtKB">
        <authorList>
            <consortium name="WormBaseParasite"/>
        </authorList>
    </citation>
    <scope>IDENTIFICATION</scope>
</reference>
<organism evidence="1 2">
    <name type="scientific">Parascaris univalens</name>
    <name type="common">Nematode worm</name>
    <dbReference type="NCBI Taxonomy" id="6257"/>
    <lineage>
        <taxon>Eukaryota</taxon>
        <taxon>Metazoa</taxon>
        <taxon>Ecdysozoa</taxon>
        <taxon>Nematoda</taxon>
        <taxon>Chromadorea</taxon>
        <taxon>Rhabditida</taxon>
        <taxon>Spirurina</taxon>
        <taxon>Ascaridomorpha</taxon>
        <taxon>Ascaridoidea</taxon>
        <taxon>Ascarididae</taxon>
        <taxon>Parascaris</taxon>
    </lineage>
</organism>
<evidence type="ECO:0000313" key="2">
    <source>
        <dbReference type="WBParaSite" id="PgE127_g001_t05"/>
    </source>
</evidence>
<dbReference type="Proteomes" id="UP000887569">
    <property type="component" value="Unplaced"/>
</dbReference>
<dbReference type="AlphaFoldDB" id="A0A915A0U1"/>
<evidence type="ECO:0000313" key="1">
    <source>
        <dbReference type="Proteomes" id="UP000887569"/>
    </source>
</evidence>
<keyword evidence="1" id="KW-1185">Reference proteome</keyword>
<sequence>MFMEYSKDFGHPGSRLTIIRKDSSQLATVLQDVIFIPYGQKKLIFDFDEEKFQTKLTIDIEEGSFNLVHVRENEVHYKMPQKHTDLCVLKFGKKRIEQEAQEETYSLPIASVYVGFFLHISMKVQKRLTCLYKCRVQLPFHQAESESVLLASQHNDSQGITRGAVKIFEGYRYC</sequence>
<accession>A0A915A0U1</accession>
<proteinExistence type="predicted"/>